<sequence>MFDPQHIHPMIVHFPIALIIVAFAAELVGAILQREFFTKVALLLLVLGVLGGIAAYISGSIAGDHITKAGALGAALEEHDDAATFALWTMIIVALIRLLMAYKKWVFGWRQWLAVILLGLSVAAIARTGYLGGELVFRHAAGVQVGQTAPAPDEDTH</sequence>
<feature type="transmembrane region" description="Helical" evidence="1">
    <location>
        <begin position="112"/>
        <end position="130"/>
    </location>
</feature>
<feature type="domain" description="DUF2231" evidence="2">
    <location>
        <begin position="7"/>
        <end position="144"/>
    </location>
</feature>
<comment type="caution">
    <text evidence="3">The sequence shown here is derived from an EMBL/GenBank/DDBJ whole genome shotgun (WGS) entry which is preliminary data.</text>
</comment>
<keyword evidence="1" id="KW-0472">Membrane</keyword>
<reference evidence="3 4" key="1">
    <citation type="journal article" date="2018" name="ISME J.">
        <title>A methanotrophic archaeon couples anaerobic oxidation of methane to Fe(III) reduction.</title>
        <authorList>
            <person name="Cai C."/>
            <person name="Leu A.O."/>
            <person name="Xie G.J."/>
            <person name="Guo J."/>
            <person name="Feng Y."/>
            <person name="Zhao J.X."/>
            <person name="Tyson G.W."/>
            <person name="Yuan Z."/>
            <person name="Hu S."/>
        </authorList>
    </citation>
    <scope>NUCLEOTIDE SEQUENCE [LARGE SCALE GENOMIC DNA]</scope>
    <source>
        <strain evidence="3">FeB_12</strain>
    </source>
</reference>
<feature type="transmembrane region" description="Helical" evidence="1">
    <location>
        <begin position="12"/>
        <end position="33"/>
    </location>
</feature>
<proteinExistence type="predicted"/>
<evidence type="ECO:0000256" key="1">
    <source>
        <dbReference type="SAM" id="Phobius"/>
    </source>
</evidence>
<dbReference type="Pfam" id="PF09990">
    <property type="entry name" value="DUF2231"/>
    <property type="match status" value="1"/>
</dbReference>
<dbReference type="InterPro" id="IPR019251">
    <property type="entry name" value="DUF2231_TM"/>
</dbReference>
<name>A0A855X179_9BACT</name>
<evidence type="ECO:0000313" key="4">
    <source>
        <dbReference type="Proteomes" id="UP000250918"/>
    </source>
</evidence>
<gene>
    <name evidence="3" type="ORF">C3F09_06110</name>
</gene>
<dbReference type="EMBL" id="PQAP01000074">
    <property type="protein sequence ID" value="PWB72775.1"/>
    <property type="molecule type" value="Genomic_DNA"/>
</dbReference>
<feature type="transmembrane region" description="Helical" evidence="1">
    <location>
        <begin position="82"/>
        <end position="100"/>
    </location>
</feature>
<keyword evidence="1" id="KW-0812">Transmembrane</keyword>
<protein>
    <recommendedName>
        <fullName evidence="2">DUF2231 domain-containing protein</fullName>
    </recommendedName>
</protein>
<organism evidence="3 4">
    <name type="scientific">candidate division GN15 bacterium</name>
    <dbReference type="NCBI Taxonomy" id="2072418"/>
    <lineage>
        <taxon>Bacteria</taxon>
        <taxon>candidate division GN15</taxon>
    </lineage>
</organism>
<evidence type="ECO:0000313" key="3">
    <source>
        <dbReference type="EMBL" id="PWB72775.1"/>
    </source>
</evidence>
<dbReference type="AlphaFoldDB" id="A0A855X179"/>
<evidence type="ECO:0000259" key="2">
    <source>
        <dbReference type="Pfam" id="PF09990"/>
    </source>
</evidence>
<feature type="transmembrane region" description="Helical" evidence="1">
    <location>
        <begin position="40"/>
        <end position="62"/>
    </location>
</feature>
<accession>A0A855X179</accession>
<dbReference type="Proteomes" id="UP000250918">
    <property type="component" value="Unassembled WGS sequence"/>
</dbReference>
<keyword evidence="1" id="KW-1133">Transmembrane helix</keyword>